<reference evidence="10 11" key="1">
    <citation type="submission" date="2022-11" db="EMBL/GenBank/DDBJ databases">
        <title>Study of microbial diversity in lake waters.</title>
        <authorList>
            <person name="Zhang J."/>
        </authorList>
    </citation>
    <scope>NUCLEOTIDE SEQUENCE [LARGE SCALE GENOMIC DNA]</scope>
    <source>
        <strain evidence="10 11">DT12</strain>
    </source>
</reference>
<dbReference type="RefSeq" id="WP_267150314.1">
    <property type="nucleotide sequence ID" value="NZ_JAPMLT010000001.1"/>
</dbReference>
<evidence type="ECO:0000256" key="1">
    <source>
        <dbReference type="ARBA" id="ARBA00000798"/>
    </source>
</evidence>
<dbReference type="InterPro" id="IPR001736">
    <property type="entry name" value="PLipase_D/transphosphatidylase"/>
</dbReference>
<dbReference type="SUPFAM" id="SSF56024">
    <property type="entry name" value="Phospholipase D/nuclease"/>
    <property type="match status" value="2"/>
</dbReference>
<gene>
    <name evidence="10" type="ORF">OS242_03810</name>
</gene>
<dbReference type="InterPro" id="IPR051406">
    <property type="entry name" value="PLD_domain"/>
</dbReference>
<keyword evidence="6" id="KW-0443">Lipid metabolism</keyword>
<evidence type="ECO:0000256" key="4">
    <source>
        <dbReference type="ARBA" id="ARBA00022801"/>
    </source>
</evidence>
<evidence type="ECO:0000259" key="8">
    <source>
        <dbReference type="PROSITE" id="PS50035"/>
    </source>
</evidence>
<dbReference type="InterPro" id="IPR001322">
    <property type="entry name" value="Lamin_tail_dom"/>
</dbReference>
<keyword evidence="5" id="KW-0442">Lipid degradation</keyword>
<comment type="similarity">
    <text evidence="2">Belongs to the phospholipase D family.</text>
</comment>
<evidence type="ECO:0000313" key="10">
    <source>
        <dbReference type="EMBL" id="MCX7569090.1"/>
    </source>
</evidence>
<evidence type="ECO:0000256" key="2">
    <source>
        <dbReference type="ARBA" id="ARBA00008664"/>
    </source>
</evidence>
<dbReference type="Gene3D" id="2.60.40.1260">
    <property type="entry name" value="Lamin Tail domain"/>
    <property type="match status" value="1"/>
</dbReference>
<keyword evidence="4" id="KW-0378">Hydrolase</keyword>
<comment type="caution">
    <text evidence="10">The sequence shown here is derived from an EMBL/GenBank/DDBJ whole genome shotgun (WGS) entry which is preliminary data.</text>
</comment>
<dbReference type="CDD" id="cd09128">
    <property type="entry name" value="PLDc_unchar1_2"/>
    <property type="match status" value="1"/>
</dbReference>
<feature type="domain" description="PLD phosphodiesterase" evidence="8">
    <location>
        <begin position="542"/>
        <end position="569"/>
    </location>
</feature>
<dbReference type="Pfam" id="PF13091">
    <property type="entry name" value="PLDc_2"/>
    <property type="match status" value="2"/>
</dbReference>
<dbReference type="SMART" id="SM00155">
    <property type="entry name" value="PLDc"/>
    <property type="match status" value="2"/>
</dbReference>
<keyword evidence="11" id="KW-1185">Reference proteome</keyword>
<evidence type="ECO:0000256" key="5">
    <source>
        <dbReference type="ARBA" id="ARBA00022963"/>
    </source>
</evidence>
<feature type="chain" id="PRO_5046232530" description="phospholipase D" evidence="7">
    <location>
        <begin position="21"/>
        <end position="754"/>
    </location>
</feature>
<dbReference type="PANTHER" id="PTHR43856">
    <property type="entry name" value="CARDIOLIPIN HYDROLASE"/>
    <property type="match status" value="1"/>
</dbReference>
<accession>A0ABT3WWN6</accession>
<dbReference type="InterPro" id="IPR025202">
    <property type="entry name" value="PLD-like_dom"/>
</dbReference>
<evidence type="ECO:0000256" key="3">
    <source>
        <dbReference type="ARBA" id="ARBA00012027"/>
    </source>
</evidence>
<name>A0ABT3WWN6_9BACL</name>
<dbReference type="InterPro" id="IPR036415">
    <property type="entry name" value="Lamin_tail_dom_sf"/>
</dbReference>
<feature type="domain" description="PLD phosphodiesterase" evidence="8">
    <location>
        <begin position="319"/>
        <end position="346"/>
    </location>
</feature>
<dbReference type="EMBL" id="JAPMLT010000001">
    <property type="protein sequence ID" value="MCX7569090.1"/>
    <property type="molecule type" value="Genomic_DNA"/>
</dbReference>
<proteinExistence type="inferred from homology"/>
<keyword evidence="7" id="KW-0732">Signal</keyword>
<feature type="signal peptide" evidence="7">
    <location>
        <begin position="1"/>
        <end position="20"/>
    </location>
</feature>
<evidence type="ECO:0000259" key="9">
    <source>
        <dbReference type="PROSITE" id="PS51841"/>
    </source>
</evidence>
<dbReference type="PANTHER" id="PTHR43856:SF1">
    <property type="entry name" value="MITOCHONDRIAL CARDIOLIPIN HYDROLASE"/>
    <property type="match status" value="1"/>
</dbReference>
<dbReference type="Pfam" id="PF00932">
    <property type="entry name" value="LTD"/>
    <property type="match status" value="2"/>
</dbReference>
<dbReference type="PROSITE" id="PS51841">
    <property type="entry name" value="LTD"/>
    <property type="match status" value="2"/>
</dbReference>
<evidence type="ECO:0000313" key="11">
    <source>
        <dbReference type="Proteomes" id="UP001208017"/>
    </source>
</evidence>
<feature type="domain" description="LTD" evidence="9">
    <location>
        <begin position="603"/>
        <end position="722"/>
    </location>
</feature>
<feature type="domain" description="LTD" evidence="9">
    <location>
        <begin position="24"/>
        <end position="159"/>
    </location>
</feature>
<dbReference type="Proteomes" id="UP001208017">
    <property type="component" value="Unassembled WGS sequence"/>
</dbReference>
<organism evidence="10 11">
    <name type="scientific">Tumebacillus lacus</name>
    <dbReference type="NCBI Taxonomy" id="2995335"/>
    <lineage>
        <taxon>Bacteria</taxon>
        <taxon>Bacillati</taxon>
        <taxon>Bacillota</taxon>
        <taxon>Bacilli</taxon>
        <taxon>Bacillales</taxon>
        <taxon>Alicyclobacillaceae</taxon>
        <taxon>Tumebacillus</taxon>
    </lineage>
</organism>
<evidence type="ECO:0000256" key="6">
    <source>
        <dbReference type="ARBA" id="ARBA00023098"/>
    </source>
</evidence>
<protein>
    <recommendedName>
        <fullName evidence="3">phospholipase D</fullName>
        <ecNumber evidence="3">3.1.4.4</ecNumber>
    </recommendedName>
</protein>
<dbReference type="PROSITE" id="PS50035">
    <property type="entry name" value="PLD"/>
    <property type="match status" value="2"/>
</dbReference>
<sequence>MRTKFSIPLLSAMLATGLLAGLLPTTAVPATAAAVNHPILTEVYADTNLSYEPEEYIAVTNPTADNVSLTGWNLAVGSNKLTFPTNTTLGAHQTLYITKNASSFQSEMLFPAHFEYGADSDPSVPQMTVTGSVPTFANAGGAVTLNNASANVDTFVYGTGNTATAGWSGASVPTVSEGTIYVRERRESTAQFDDSDAAADWEHLRVYQAGQSRFTAPSYSFAGTVQPYSSPDNSFATLVSLLNSAKTSIDLNVYEFQSTPLLDAMKNALARGVKVRLFLEGQPVGGLVDQGKYVAQQIVNGGGQVRFIVSDTANGIHKRYRFDHAKYAIIDGQSVFVQSENWKPTGVPSVNNFGNRGWGMIVNNAATAQRFTDVFNSDWNVLAKDSFPFTATDSRWGAPTAGFTPDNTVGSGTYSLQARSKPITGEFTVTPIFAPDNTFLQQNGIIGLARQAQTSLLVEQLYIHKFWGSTTTGTTATTPDIYLEEVIAAARRGVQVRVLLDSSFLDPNDPRDNQYTVQYINDTAAREGLDMQAKLVDTAKVGIEKIHNKGMIVDGRKVLVSSINWSENSPENNREAGIIVDNPESAAYYETLFWYDWTAGTQTWNPAEPKGTAPVHITEVMYATGGYDATREYVELYNPNNVSVDVSSYKLTNKSGTYTVPAATVIPAHSFLTVGKDSSAFATYKGFGLDVSGFSLTLTNTGDQLQLKNTAGTVVDSVAWNNYVTGWPLATASGQVLSRTYSGSWTVAEPNPKK</sequence>
<dbReference type="EC" id="3.1.4.4" evidence="3"/>
<dbReference type="SUPFAM" id="SSF74853">
    <property type="entry name" value="Lamin A/C globular tail domain"/>
    <property type="match status" value="2"/>
</dbReference>
<comment type="catalytic activity">
    <reaction evidence="1">
        <text>a 1,2-diacyl-sn-glycero-3-phosphocholine + H2O = a 1,2-diacyl-sn-glycero-3-phosphate + choline + H(+)</text>
        <dbReference type="Rhea" id="RHEA:14445"/>
        <dbReference type="ChEBI" id="CHEBI:15354"/>
        <dbReference type="ChEBI" id="CHEBI:15377"/>
        <dbReference type="ChEBI" id="CHEBI:15378"/>
        <dbReference type="ChEBI" id="CHEBI:57643"/>
        <dbReference type="ChEBI" id="CHEBI:58608"/>
        <dbReference type="EC" id="3.1.4.4"/>
    </reaction>
</comment>
<dbReference type="Gene3D" id="3.30.870.10">
    <property type="entry name" value="Endonuclease Chain A"/>
    <property type="match status" value="2"/>
</dbReference>
<evidence type="ECO:0000256" key="7">
    <source>
        <dbReference type="SAM" id="SignalP"/>
    </source>
</evidence>